<feature type="compositionally biased region" description="Low complexity" evidence="2">
    <location>
        <begin position="1678"/>
        <end position="1692"/>
    </location>
</feature>
<name>A0A9W7BKD2_9STRA</name>
<feature type="compositionally biased region" description="Pro residues" evidence="2">
    <location>
        <begin position="794"/>
        <end position="816"/>
    </location>
</feature>
<feature type="compositionally biased region" description="Polar residues" evidence="2">
    <location>
        <begin position="292"/>
        <end position="306"/>
    </location>
</feature>
<dbReference type="OrthoDB" id="10472052at2759"/>
<dbReference type="InterPro" id="IPR057537">
    <property type="entry name" value="C2_C2CD3_N"/>
</dbReference>
<feature type="region of interest" description="Disordered" evidence="2">
    <location>
        <begin position="1664"/>
        <end position="1693"/>
    </location>
</feature>
<feature type="compositionally biased region" description="Low complexity" evidence="2">
    <location>
        <begin position="1608"/>
        <end position="1623"/>
    </location>
</feature>
<keyword evidence="5" id="KW-1185">Reference proteome</keyword>
<feature type="domain" description="C2CD3 N-terminal C2" evidence="3">
    <location>
        <begin position="6"/>
        <end position="138"/>
    </location>
</feature>
<gene>
    <name evidence="4" type="ORF">TrST_g11341</name>
</gene>
<proteinExistence type="predicted"/>
<feature type="region of interest" description="Disordered" evidence="2">
    <location>
        <begin position="1505"/>
        <end position="1525"/>
    </location>
</feature>
<accession>A0A9W7BKD2</accession>
<feature type="region of interest" description="Disordered" evidence="2">
    <location>
        <begin position="1604"/>
        <end position="1623"/>
    </location>
</feature>
<dbReference type="Proteomes" id="UP001165085">
    <property type="component" value="Unassembled WGS sequence"/>
</dbReference>
<feature type="region of interest" description="Disordered" evidence="2">
    <location>
        <begin position="564"/>
        <end position="597"/>
    </location>
</feature>
<keyword evidence="1" id="KW-0175">Coiled coil</keyword>
<evidence type="ECO:0000313" key="4">
    <source>
        <dbReference type="EMBL" id="GMH89505.1"/>
    </source>
</evidence>
<sequence length="1872" mass="205467">MTSECPSLPPLLDAPMLGDVTLTVLSVKLLKPPFCDAFVTVQWWGSETTETLHPPPSKSSPNNTHTTLIYPLNGGLPGLKRYLEDMKALPLKLYTTNPITYLGTSHVKISTEGEKPTVQFFDESGELLAEVKFSYKFSLGKYGDHPSNKSPSTLLTGLAGKILASANLENSNVKGVGSFQLNEVIAATDNGNELNSWPDEGKKKAYVPAERGGEFVETGSIGLGVEGKGVHMKAAKHTKSLGRGSTQHAPKGSTPKKPVRSKIIPKETRRNQPPPQNNLRPKSTSKPDQRNLTEAAQAPPQKTVNSETENLARLLNRGHNLSKLMEDNLSGTGGTSLANDFGECDVGGIVGVVPSEIDDGYDDNISPQEVSQILSNVGPTVIDLEHSSLKLDTLDRLRRIKTGKVCFFELNNVRCDYSKEVVKLDVEISGEGWSETKILKEDSKGFNPQGKWEVGFERRWPICLKGEGEVERFKEEAVVVEVWGGLVRTRRKGGKVKRERERVKIGEGKVLLKDVLGGDVEGGVGIKNGKGEGVGVGMCRVGIVGGGGEGGGEGRIFSDANTRVEDSPQRMDTSVQREVDNNSMSSPALTPVPSPARPKRPALWLLASVSSLKTPKTFHKPVTLKISSGMSLTPKLTTQISPPGKQWSGEFKYVAGLHIDPHTEDVVSKLKDKKSNVVLEVYAGDDIVGISNVKLGVIANRIILPGTAEKEGPMVVEDGWVEVRCPFGGGKKGEVYLRVGVGLERQVERGFDETLTAGQLQKEEVKESPAKEKSPRKLSEDEWIQVSKEDVVDMPPPVPPVPPVPSVEETPPPPPKQVTAEPDLEEMARNRKNPFVAKSMVVEEGKRKEETGRKSAGDLKEAYLRASFENLNKKTAAPPEITSEARNSAADGTGLIKHTLTLRPLQTCQVPNSGSANPPWGCYIVYTLTWPDTHSGSGGADGWPGPGTGIWWDADSPLLNGTSKHEMYLPTTLPFINAVCPRGEGVDVELWCKGNDGDTKVGTCKIRAEDFQPGRDGIAKTRNVRLPIDIFNGGGEFRGGDFLPSSLDLEIEVRVEPKIVRVRRERAEAVSKPKSTVARATTHVPQGKPANDMLTVKLGNSVGLRELILLHTNRPGGCVLATFKIYCGADPEARWEAFTTPVVADFETSDFNFETRIPVSVSADWVGYVKSEALVVSLIYVASPEEELKTRGATVMSGVHANVPKNSLKIAEARVMLNGLLLGRDVEGRWKWTVGGESVGGIDGLLSLAGNELSKAKAQAVDEDSVSRFIEPEDKILIARMPEKVKPVKVAVKIDSGSISPDCSSVYAVYQWDFDEGGATEAYGTKNCSVNSTGYVKFNDQHIVWVEEGEEYWKKKMEAVLTVKIYERGTYPEGKITSSPYGCSGKSAADVLVGISEIPLERLKVGEVDGWYHVFNNASGSTFVEEVGQVRVGVKIEGVMRDEELDDGVVGWQLCGEKKEKKAAAFVERVSLSEGGEGGDFVATDYSSVPAPALTSSVEFLDSMPSKSSRIEEMEREVREQGRLDRSLSGVMRSLEEMTVRFLKPEPILSTSRQSAQSVQSLRDESIQSPSRQSVKSLRSSVRSSQDSGLSSSSPLRQLLNASRDLQNSRSASSQPRPSANSPLRVLLRASRASSMASSIGDTFEFPDSDFDEQAYDSDPEIFLRNEGKSDSSYKGPSTNSSLSTTWSTSGTPDRIYIKNKKEKERRQKISYLTKSYDYDLGREKDYDTNLRASIDVIGESDRLTRRVRRNKIDVKVKEDKAYALKKLQQDEIKRKNKIEEDKVKRRQEVREYRRKNNEKIKLKKRVDVKNLNVSPGVKNFGGEGGEKMKEEYRFNKERWGVVDQGREKFIERGEREEDRIARIMGFNDGED</sequence>
<dbReference type="EMBL" id="BRXY01000359">
    <property type="protein sequence ID" value="GMH89505.1"/>
    <property type="molecule type" value="Genomic_DNA"/>
</dbReference>
<feature type="compositionally biased region" description="Low complexity" evidence="2">
    <location>
        <begin position="1569"/>
        <end position="1596"/>
    </location>
</feature>
<feature type="compositionally biased region" description="Polar residues" evidence="2">
    <location>
        <begin position="1550"/>
        <end position="1561"/>
    </location>
</feature>
<reference evidence="5" key="1">
    <citation type="journal article" date="2023" name="Commun. Biol.">
        <title>Genome analysis of Parmales, the sister group of diatoms, reveals the evolutionary specialization of diatoms from phago-mixotrophs to photoautotrophs.</title>
        <authorList>
            <person name="Ban H."/>
            <person name="Sato S."/>
            <person name="Yoshikawa S."/>
            <person name="Yamada K."/>
            <person name="Nakamura Y."/>
            <person name="Ichinomiya M."/>
            <person name="Sato N."/>
            <person name="Blanc-Mathieu R."/>
            <person name="Endo H."/>
            <person name="Kuwata A."/>
            <person name="Ogata H."/>
        </authorList>
    </citation>
    <scope>NUCLEOTIDE SEQUENCE [LARGE SCALE GENOMIC DNA]</scope>
    <source>
        <strain evidence="5">NIES 3701</strain>
    </source>
</reference>
<feature type="coiled-coil region" evidence="1">
    <location>
        <begin position="1776"/>
        <end position="1806"/>
    </location>
</feature>
<evidence type="ECO:0000313" key="5">
    <source>
        <dbReference type="Proteomes" id="UP001165085"/>
    </source>
</evidence>
<feature type="compositionally biased region" description="Basic and acidic residues" evidence="2">
    <location>
        <begin position="761"/>
        <end position="780"/>
    </location>
</feature>
<protein>
    <recommendedName>
        <fullName evidence="3">C2CD3 N-terminal C2 domain-containing protein</fullName>
    </recommendedName>
</protein>
<evidence type="ECO:0000256" key="1">
    <source>
        <dbReference type="SAM" id="Coils"/>
    </source>
</evidence>
<feature type="compositionally biased region" description="Basic residues" evidence="2">
    <location>
        <begin position="230"/>
        <end position="240"/>
    </location>
</feature>
<feature type="region of interest" description="Disordered" evidence="2">
    <location>
        <begin position="230"/>
        <end position="306"/>
    </location>
</feature>
<feature type="compositionally biased region" description="Basic and acidic residues" evidence="2">
    <location>
        <begin position="1509"/>
        <end position="1525"/>
    </location>
</feature>
<dbReference type="Pfam" id="PF25339">
    <property type="entry name" value="C2_C2CD3_N"/>
    <property type="match status" value="1"/>
</dbReference>
<feature type="region of interest" description="Disordered" evidence="2">
    <location>
        <begin position="754"/>
        <end position="820"/>
    </location>
</feature>
<feature type="region of interest" description="Disordered" evidence="2">
    <location>
        <begin position="1550"/>
        <end position="1596"/>
    </location>
</feature>
<feature type="compositionally biased region" description="Basic and acidic residues" evidence="2">
    <location>
        <begin position="564"/>
        <end position="580"/>
    </location>
</feature>
<organism evidence="4 5">
    <name type="scientific">Triparma strigata</name>
    <dbReference type="NCBI Taxonomy" id="1606541"/>
    <lineage>
        <taxon>Eukaryota</taxon>
        <taxon>Sar</taxon>
        <taxon>Stramenopiles</taxon>
        <taxon>Ochrophyta</taxon>
        <taxon>Bolidophyceae</taxon>
        <taxon>Parmales</taxon>
        <taxon>Triparmaceae</taxon>
        <taxon>Triparma</taxon>
    </lineage>
</organism>
<evidence type="ECO:0000256" key="2">
    <source>
        <dbReference type="SAM" id="MobiDB-lite"/>
    </source>
</evidence>
<evidence type="ECO:0000259" key="3">
    <source>
        <dbReference type="Pfam" id="PF25339"/>
    </source>
</evidence>
<comment type="caution">
    <text evidence="4">The sequence shown here is derived from an EMBL/GenBank/DDBJ whole genome shotgun (WGS) entry which is preliminary data.</text>
</comment>